<reference evidence="11" key="1">
    <citation type="journal article" date="2020" name="G3 (Bethesda)">
        <title>High-Quality Assemblies for Three Invasive Social Wasps from the &lt;i&gt;Vespula&lt;/i&gt; Genus.</title>
        <authorList>
            <person name="Harrop T.W.R."/>
            <person name="Guhlin J."/>
            <person name="McLaughlin G.M."/>
            <person name="Permina E."/>
            <person name="Stockwell P."/>
            <person name="Gilligan J."/>
            <person name="Le Lec M.F."/>
            <person name="Gruber M.A.M."/>
            <person name="Quinn O."/>
            <person name="Lovegrove M."/>
            <person name="Duncan E.J."/>
            <person name="Remnant E.J."/>
            <person name="Van Eeckhoven J."/>
            <person name="Graham B."/>
            <person name="Knapp R.A."/>
            <person name="Langford K.W."/>
            <person name="Kronenberg Z."/>
            <person name="Press M.O."/>
            <person name="Eacker S.M."/>
            <person name="Wilson-Rankin E.E."/>
            <person name="Purcell J."/>
            <person name="Lester P.J."/>
            <person name="Dearden P.K."/>
        </authorList>
    </citation>
    <scope>NUCLEOTIDE SEQUENCE</scope>
    <source>
        <strain evidence="11">Linc-1</strain>
    </source>
</reference>
<evidence type="ECO:0000256" key="7">
    <source>
        <dbReference type="ARBA" id="ARBA00044047"/>
    </source>
</evidence>
<dbReference type="AlphaFoldDB" id="A0A834N7E4"/>
<dbReference type="GO" id="GO:0061654">
    <property type="term" value="F:NEDD8 conjugating enzyme activity"/>
    <property type="evidence" value="ECO:0007669"/>
    <property type="project" value="UniProtKB-EC"/>
</dbReference>
<evidence type="ECO:0000256" key="1">
    <source>
        <dbReference type="ARBA" id="ARBA00005032"/>
    </source>
</evidence>
<evidence type="ECO:0000256" key="4">
    <source>
        <dbReference type="ARBA" id="ARBA00022786"/>
    </source>
</evidence>
<protein>
    <recommendedName>
        <fullName evidence="7">E2 NEDD8-conjugating enzyme</fullName>
        <ecNumber evidence="7">2.3.2.34</ecNumber>
    </recommendedName>
</protein>
<dbReference type="Pfam" id="PF00179">
    <property type="entry name" value="UQ_con"/>
    <property type="match status" value="1"/>
</dbReference>
<keyword evidence="3 9" id="KW-0547">Nucleotide-binding</keyword>
<keyword evidence="5 9" id="KW-0067">ATP-binding</keyword>
<dbReference type="PROSITE" id="PS00183">
    <property type="entry name" value="UBC_1"/>
    <property type="match status" value="1"/>
</dbReference>
<keyword evidence="12" id="KW-1185">Reference proteome</keyword>
<organism evidence="11 12">
    <name type="scientific">Vespula germanica</name>
    <name type="common">German yellow jacket</name>
    <name type="synonym">Paravespula germanica</name>
    <dbReference type="NCBI Taxonomy" id="30212"/>
    <lineage>
        <taxon>Eukaryota</taxon>
        <taxon>Metazoa</taxon>
        <taxon>Ecdysozoa</taxon>
        <taxon>Arthropoda</taxon>
        <taxon>Hexapoda</taxon>
        <taxon>Insecta</taxon>
        <taxon>Pterygota</taxon>
        <taxon>Neoptera</taxon>
        <taxon>Endopterygota</taxon>
        <taxon>Hymenoptera</taxon>
        <taxon>Apocrita</taxon>
        <taxon>Aculeata</taxon>
        <taxon>Vespoidea</taxon>
        <taxon>Vespidae</taxon>
        <taxon>Vespinae</taxon>
        <taxon>Vespula</taxon>
    </lineage>
</organism>
<comment type="pathway">
    <text evidence="1">Protein modification; protein neddylation.</text>
</comment>
<comment type="similarity">
    <text evidence="9">Belongs to the ubiquitin-conjugating enzyme family.</text>
</comment>
<dbReference type="InterPro" id="IPR000608">
    <property type="entry name" value="UBC"/>
</dbReference>
<evidence type="ECO:0000259" key="10">
    <source>
        <dbReference type="PROSITE" id="PS50127"/>
    </source>
</evidence>
<evidence type="ECO:0000256" key="9">
    <source>
        <dbReference type="RuleBase" id="RU362109"/>
    </source>
</evidence>
<gene>
    <name evidence="11" type="ORF">HZH68_008846</name>
</gene>
<dbReference type="Gene3D" id="3.10.110.10">
    <property type="entry name" value="Ubiquitin Conjugating Enzyme"/>
    <property type="match status" value="1"/>
</dbReference>
<proteinExistence type="inferred from homology"/>
<name>A0A834N7E4_VESGE</name>
<sequence length="182" mass="21420">MITLRGKLKKDPEITNSKNRDYNKRASVRDKLLIKEVQEMEQTLPVTCQVTFNDPHRLYEFTLLIIPDEGYWDGGRFFFDIYIPEDYNMAPPKVKCLTKLWHPNISEDGDVCLSILRQNSIDGMGWAPTRKLKDVVWGLNSLFTDLLNFDDPLNRDAAELFIKDKESFRTKVKYYVMQYAKR</sequence>
<keyword evidence="4 9" id="KW-0833">Ubl conjugation pathway</keyword>
<dbReference type="PROSITE" id="PS50127">
    <property type="entry name" value="UBC_2"/>
    <property type="match status" value="1"/>
</dbReference>
<keyword evidence="2" id="KW-0808">Transferase</keyword>
<accession>A0A834N7E4</accession>
<evidence type="ECO:0000256" key="3">
    <source>
        <dbReference type="ARBA" id="ARBA00022741"/>
    </source>
</evidence>
<evidence type="ECO:0000313" key="11">
    <source>
        <dbReference type="EMBL" id="KAF7397624.1"/>
    </source>
</evidence>
<dbReference type="GO" id="GO:0045116">
    <property type="term" value="P:protein neddylation"/>
    <property type="evidence" value="ECO:0007669"/>
    <property type="project" value="UniProtKB-ARBA"/>
</dbReference>
<comment type="catalytic activity">
    <reaction evidence="6">
        <text>[E1 NEDD8-activating enzyme]-S-[NEDD8 protein]-yl-L-cysteine + [E2 NEDD8-conjugating enzyme]-L-cysteine = [E1 NEDD8-activating enzyme]-L-cysteine + [E2 NEDD8-conjugating enzyme]-S-[NEDD8-protein]-yl-L-cysteine.</text>
        <dbReference type="EC" id="2.3.2.34"/>
    </reaction>
</comment>
<feature type="active site" description="Glycyl thioester intermediate" evidence="8">
    <location>
        <position position="112"/>
    </location>
</feature>
<dbReference type="InterPro" id="IPR023313">
    <property type="entry name" value="UBQ-conjugating_AS"/>
</dbReference>
<evidence type="ECO:0000256" key="6">
    <source>
        <dbReference type="ARBA" id="ARBA00043698"/>
    </source>
</evidence>
<dbReference type="PANTHER" id="PTHR24067">
    <property type="entry name" value="UBIQUITIN-CONJUGATING ENZYME E2"/>
    <property type="match status" value="1"/>
</dbReference>
<dbReference type="GO" id="GO:0005524">
    <property type="term" value="F:ATP binding"/>
    <property type="evidence" value="ECO:0007669"/>
    <property type="project" value="UniProtKB-UniRule"/>
</dbReference>
<dbReference type="SMART" id="SM00212">
    <property type="entry name" value="UBCc"/>
    <property type="match status" value="1"/>
</dbReference>
<dbReference type="InterPro" id="IPR016135">
    <property type="entry name" value="UBQ-conjugating_enzyme/RWD"/>
</dbReference>
<feature type="domain" description="UBC core" evidence="10">
    <location>
        <begin position="28"/>
        <end position="181"/>
    </location>
</feature>
<dbReference type="SUPFAM" id="SSF54495">
    <property type="entry name" value="UBC-like"/>
    <property type="match status" value="1"/>
</dbReference>
<evidence type="ECO:0000256" key="5">
    <source>
        <dbReference type="ARBA" id="ARBA00022840"/>
    </source>
</evidence>
<dbReference type="InterPro" id="IPR050113">
    <property type="entry name" value="Ub_conjugating_enzyme"/>
</dbReference>
<dbReference type="EC" id="2.3.2.34" evidence="7"/>
<comment type="caution">
    <text evidence="11">The sequence shown here is derived from an EMBL/GenBank/DDBJ whole genome shotgun (WGS) entry which is preliminary data.</text>
</comment>
<evidence type="ECO:0000256" key="2">
    <source>
        <dbReference type="ARBA" id="ARBA00022679"/>
    </source>
</evidence>
<dbReference type="CDD" id="cd23794">
    <property type="entry name" value="UBCc_UBE2F_UBE2M"/>
    <property type="match status" value="1"/>
</dbReference>
<evidence type="ECO:0000313" key="12">
    <source>
        <dbReference type="Proteomes" id="UP000617340"/>
    </source>
</evidence>
<dbReference type="Proteomes" id="UP000617340">
    <property type="component" value="Unassembled WGS sequence"/>
</dbReference>
<dbReference type="FunFam" id="3.10.110.10:FF:000033">
    <property type="entry name" value="NEDD8-conjugating enzyme UBE2F"/>
    <property type="match status" value="1"/>
</dbReference>
<dbReference type="EMBL" id="JACSDZ010000008">
    <property type="protein sequence ID" value="KAF7397624.1"/>
    <property type="molecule type" value="Genomic_DNA"/>
</dbReference>
<evidence type="ECO:0000256" key="8">
    <source>
        <dbReference type="PROSITE-ProRule" id="PRU10133"/>
    </source>
</evidence>